<accession>A0A1B2EW37</accession>
<dbReference type="NCBIfam" id="NF033577">
    <property type="entry name" value="transpos_IS481"/>
    <property type="match status" value="1"/>
</dbReference>
<dbReference type="EMBL" id="CP016619">
    <property type="protein sequence ID" value="ANY84159.1"/>
    <property type="molecule type" value="Genomic_DNA"/>
</dbReference>
<gene>
    <name evidence="2" type="ORF">BB934_38590</name>
</gene>
<dbReference type="InterPro" id="IPR055247">
    <property type="entry name" value="InsJ-like_HTH"/>
</dbReference>
<keyword evidence="2" id="KW-0614">Plasmid</keyword>
<dbReference type="SUPFAM" id="SSF46689">
    <property type="entry name" value="Homeodomain-like"/>
    <property type="match status" value="1"/>
</dbReference>
<dbReference type="Pfam" id="PF13518">
    <property type="entry name" value="HTH_28"/>
    <property type="match status" value="1"/>
</dbReference>
<dbReference type="PANTHER" id="PTHR35004:SF7">
    <property type="entry name" value="INTEGRASE PROTEIN"/>
    <property type="match status" value="1"/>
</dbReference>
<organism evidence="2">
    <name type="scientific">Microvirga ossetica</name>
    <dbReference type="NCBI Taxonomy" id="1882682"/>
    <lineage>
        <taxon>Bacteria</taxon>
        <taxon>Pseudomonadati</taxon>
        <taxon>Pseudomonadota</taxon>
        <taxon>Alphaproteobacteria</taxon>
        <taxon>Hyphomicrobiales</taxon>
        <taxon>Methylobacteriaceae</taxon>
        <taxon>Microvirga</taxon>
    </lineage>
</organism>
<dbReference type="InterPro" id="IPR036397">
    <property type="entry name" value="RNaseH_sf"/>
</dbReference>
<evidence type="ECO:0000259" key="1">
    <source>
        <dbReference type="PROSITE" id="PS50994"/>
    </source>
</evidence>
<dbReference type="AlphaFoldDB" id="A0A1B2EW37"/>
<dbReference type="OrthoDB" id="9803878at2"/>
<dbReference type="InterPro" id="IPR009057">
    <property type="entry name" value="Homeodomain-like_sf"/>
</dbReference>
<proteinExistence type="predicted"/>
<dbReference type="Gene3D" id="3.30.420.10">
    <property type="entry name" value="Ribonuclease H-like superfamily/Ribonuclease H"/>
    <property type="match status" value="1"/>
</dbReference>
<dbReference type="Pfam" id="PF13683">
    <property type="entry name" value="rve_3"/>
    <property type="match status" value="1"/>
</dbReference>
<reference evidence="2" key="1">
    <citation type="submission" date="2016-07" db="EMBL/GenBank/DDBJ databases">
        <title>Microvirga ossetica sp. nov. a new species of rhizobia isolated from root nodules of the legume species Vicia alpestris Steven originated from North Ossetia region in the Caucasus.</title>
        <authorList>
            <person name="Safronova V.I."/>
            <person name="Kuznetsova I.G."/>
            <person name="Sazanova A.L."/>
            <person name="Belimov A."/>
            <person name="Andronov E."/>
            <person name="Osledkin Y.S."/>
            <person name="Onishchuk O.P."/>
            <person name="Kurchak O.N."/>
            <person name="Shaposhnikov A.I."/>
            <person name="Willems A."/>
            <person name="Tikhonovich I.A."/>
        </authorList>
    </citation>
    <scope>NUCLEOTIDE SEQUENCE [LARGE SCALE GENOMIC DNA]</scope>
    <source>
        <strain evidence="2">V5/3M</strain>
        <plasmid evidence="2">unnamed2</plasmid>
    </source>
</reference>
<dbReference type="RefSeq" id="WP_099515088.1">
    <property type="nucleotide sequence ID" value="NZ_CP016619.1"/>
</dbReference>
<feature type="domain" description="Integrase catalytic" evidence="1">
    <location>
        <begin position="127"/>
        <end position="310"/>
    </location>
</feature>
<dbReference type="InterPro" id="IPR047656">
    <property type="entry name" value="IS481-like_transpos"/>
</dbReference>
<dbReference type="SUPFAM" id="SSF53098">
    <property type="entry name" value="Ribonuclease H-like"/>
    <property type="match status" value="1"/>
</dbReference>
<name>A0A1B2EW37_9HYPH</name>
<dbReference type="KEGG" id="moc:BB934_38590"/>
<dbReference type="InterPro" id="IPR001584">
    <property type="entry name" value="Integrase_cat-core"/>
</dbReference>
<geneLocation type="plasmid" evidence="2">
    <name>unnamed2</name>
</geneLocation>
<sequence>MGQLLHGSATTTEAVRRAIQVGQESVRALARRYGISPTTVQKWRKRASLRDAPMGPKQVRSTVLTLEEEAVVVAFRRHTLLPLDDCLYALQPTIPHLTRSSLHRCLQRHGISRLPEVTGDKPAKKKFKAYPIGYFHIDIAEVHTEEGRLYLFVAIDRTSKFAFAQLHEKATRQVAADFLRALIVAAPYKVHTVLTDNGTHFTTPGNTSSAAPLIKEAMERGEIFRAHAFEYACAQNDIDHRLTKPRHPWTNGQVERMNRTIKDATVRRYYYDSHDQLRHHLQLFLDAYNHARRLKTLRGLTPYEYICKTWTEQPDRFIIDPTHHTLGPNI</sequence>
<dbReference type="GO" id="GO:0015074">
    <property type="term" value="P:DNA integration"/>
    <property type="evidence" value="ECO:0007669"/>
    <property type="project" value="InterPro"/>
</dbReference>
<evidence type="ECO:0000313" key="2">
    <source>
        <dbReference type="EMBL" id="ANY84159.1"/>
    </source>
</evidence>
<dbReference type="InterPro" id="IPR012337">
    <property type="entry name" value="RNaseH-like_sf"/>
</dbReference>
<dbReference type="GO" id="GO:0003676">
    <property type="term" value="F:nucleic acid binding"/>
    <property type="evidence" value="ECO:0007669"/>
    <property type="project" value="InterPro"/>
</dbReference>
<protein>
    <submittedName>
        <fullName evidence="2">Transposase</fullName>
    </submittedName>
</protein>
<dbReference type="PANTHER" id="PTHR35004">
    <property type="entry name" value="TRANSPOSASE RV3428C-RELATED"/>
    <property type="match status" value="1"/>
</dbReference>
<dbReference type="PROSITE" id="PS50994">
    <property type="entry name" value="INTEGRASE"/>
    <property type="match status" value="1"/>
</dbReference>